<evidence type="ECO:0000313" key="3">
    <source>
        <dbReference type="EMBL" id="CDW42262.1"/>
    </source>
</evidence>
<dbReference type="GO" id="GO:0005829">
    <property type="term" value="C:cytosol"/>
    <property type="evidence" value="ECO:0007669"/>
    <property type="project" value="TreeGrafter"/>
</dbReference>
<feature type="region of interest" description="Disordered" evidence="1">
    <location>
        <begin position="1"/>
        <end position="50"/>
    </location>
</feature>
<dbReference type="SMART" id="SM01292">
    <property type="entry name" value="N1221"/>
    <property type="match status" value="1"/>
</dbReference>
<dbReference type="PANTHER" id="PTHR13239:SF4">
    <property type="entry name" value="AT25231P"/>
    <property type="match status" value="1"/>
</dbReference>
<feature type="compositionally biased region" description="Acidic residues" evidence="1">
    <location>
        <begin position="346"/>
        <end position="355"/>
    </location>
</feature>
<evidence type="ECO:0000256" key="1">
    <source>
        <dbReference type="SAM" id="MobiDB-lite"/>
    </source>
</evidence>
<feature type="region of interest" description="Disordered" evidence="1">
    <location>
        <begin position="339"/>
        <end position="374"/>
    </location>
</feature>
<proteinExistence type="predicted"/>
<reference evidence="3" key="1">
    <citation type="submission" date="2014-05" db="EMBL/GenBank/DDBJ databases">
        <authorList>
            <person name="Chronopoulou M."/>
        </authorList>
    </citation>
    <scope>NUCLEOTIDE SEQUENCE</scope>
    <source>
        <tissue evidence="3">Whole organism</tissue>
    </source>
</reference>
<dbReference type="AlphaFoldDB" id="A0A0K2UWJ2"/>
<name>A0A0K2UWJ2_LEPSM</name>
<dbReference type="EMBL" id="HACA01024901">
    <property type="protein sequence ID" value="CDW42262.1"/>
    <property type="molecule type" value="Transcribed_RNA"/>
</dbReference>
<sequence length="540" mass="61471">MMEREEGNSSGIPTGPPRLSKIKEVVQRQRKDSEDEGSPDIDFEYNDDDSLPNEISELYSYTEYPEYNLNQQSFNELLLYFRFKDKSWGHLNMDEKRRYIMNLANMIDVSKPDERMKAIRAFLYLCQGCWLECQSDAECFQSIEENVVLLYDCGIFTAFVELLDMEIENQVTASHACRKLAVNINDSIELRVILSVIYTMVHVLRVHPDEFFRKEFQDELNTPIKGELLAIRLFSMITKFCSGTSPHFPMKKVLLLLWKVLLTSLGGFETLKKLKDEIREKNNLEAVIEDTVTISKQMRPASPPAACTEFGDPGNNFRKAGLSSYSQGARRLKAPKQHHIDLGMNPDDDDDDVEFDNSLQGSDNDKRSVFSNDISGSEVVDDNIDRIASTSPETSIINPGIRALPWTPKVRMGDLDQFLDYSRLKFVGYSLREDRTTLAGLPDPIHEAVKVLKKHMYISLSEKQIESENNILNRPILNKDVVPELTATEILYKAMLPSLPQNMISLLKILLAAAPTSKAKTDSINIMTDVIPDEIPYNSI</sequence>
<dbReference type="GO" id="GO:0007010">
    <property type="term" value="P:cytoskeleton organization"/>
    <property type="evidence" value="ECO:0007669"/>
    <property type="project" value="TreeGrafter"/>
</dbReference>
<accession>A0A0K2UWJ2</accession>
<dbReference type="PANTHER" id="PTHR13239">
    <property type="entry name" value="PROTEIN REQUIRED FOR HYPHAL ANASTOMOSIS HAM-2"/>
    <property type="match status" value="1"/>
</dbReference>
<feature type="compositionally biased region" description="Basic and acidic residues" evidence="1">
    <location>
        <begin position="21"/>
        <end position="33"/>
    </location>
</feature>
<organism evidence="3">
    <name type="scientific">Lepeophtheirus salmonis</name>
    <name type="common">Salmon louse</name>
    <name type="synonym">Caligus salmonis</name>
    <dbReference type="NCBI Taxonomy" id="72036"/>
    <lineage>
        <taxon>Eukaryota</taxon>
        <taxon>Metazoa</taxon>
        <taxon>Ecdysozoa</taxon>
        <taxon>Arthropoda</taxon>
        <taxon>Crustacea</taxon>
        <taxon>Multicrustacea</taxon>
        <taxon>Hexanauplia</taxon>
        <taxon>Copepoda</taxon>
        <taxon>Siphonostomatoida</taxon>
        <taxon>Caligidae</taxon>
        <taxon>Lepeophtheirus</taxon>
    </lineage>
</organism>
<dbReference type="Pfam" id="PF07923">
    <property type="entry name" value="N1221"/>
    <property type="match status" value="1"/>
</dbReference>
<dbReference type="InterPro" id="IPR040185">
    <property type="entry name" value="Far11/STRP"/>
</dbReference>
<feature type="compositionally biased region" description="Acidic residues" evidence="1">
    <location>
        <begin position="34"/>
        <end position="50"/>
    </location>
</feature>
<dbReference type="OrthoDB" id="18234at2759"/>
<protein>
    <recommendedName>
        <fullName evidence="2">Far11/STRP N-terminal domain-containing protein</fullName>
    </recommendedName>
</protein>
<evidence type="ECO:0000259" key="2">
    <source>
        <dbReference type="SMART" id="SM01292"/>
    </source>
</evidence>
<dbReference type="InterPro" id="IPR012486">
    <property type="entry name" value="Far11/STRP_N"/>
</dbReference>
<feature type="domain" description="Far11/STRP N-terminal" evidence="2">
    <location>
        <begin position="38"/>
        <end position="357"/>
    </location>
</feature>